<evidence type="ECO:0000256" key="2">
    <source>
        <dbReference type="ARBA" id="ARBA00022705"/>
    </source>
</evidence>
<dbReference type="OrthoDB" id="5199543at2759"/>
<reference evidence="4 5" key="1">
    <citation type="submission" date="2019-07" db="EMBL/GenBank/DDBJ databases">
        <title>Finished genome of Venturia effusa.</title>
        <authorList>
            <person name="Young C.A."/>
            <person name="Cox M.P."/>
            <person name="Ganley A.R.D."/>
            <person name="David W.J."/>
        </authorList>
    </citation>
    <scope>NUCLEOTIDE SEQUENCE [LARGE SCALE GENOMIC DNA]</scope>
    <source>
        <strain evidence="5">albino</strain>
    </source>
</reference>
<dbReference type="Proteomes" id="UP000316270">
    <property type="component" value="Chromosome 9"/>
</dbReference>
<dbReference type="InterPro" id="IPR019128">
    <property type="entry name" value="Dcc1"/>
</dbReference>
<dbReference type="PANTHER" id="PTHR13395">
    <property type="entry name" value="SISTER CHROMATID COHESION PROTEIN DCC1-RELATED"/>
    <property type="match status" value="1"/>
</dbReference>
<dbReference type="PANTHER" id="PTHR13395:SF6">
    <property type="entry name" value="SISTER CHROMATID COHESION PROTEIN DCC1"/>
    <property type="match status" value="1"/>
</dbReference>
<evidence type="ECO:0000313" key="5">
    <source>
        <dbReference type="Proteomes" id="UP000316270"/>
    </source>
</evidence>
<name>A0A517LBY0_9PEZI</name>
<comment type="similarity">
    <text evidence="1">Belongs to the DCC1 family.</text>
</comment>
<dbReference type="GO" id="GO:0000785">
    <property type="term" value="C:chromatin"/>
    <property type="evidence" value="ECO:0007669"/>
    <property type="project" value="TreeGrafter"/>
</dbReference>
<dbReference type="STRING" id="50376.A0A517LBY0"/>
<dbReference type="EMBL" id="CP042193">
    <property type="protein sequence ID" value="QDS73139.1"/>
    <property type="molecule type" value="Genomic_DNA"/>
</dbReference>
<feature type="region of interest" description="Disordered" evidence="3">
    <location>
        <begin position="324"/>
        <end position="345"/>
    </location>
</feature>
<dbReference type="Pfam" id="PF09724">
    <property type="entry name" value="Dcc1"/>
    <property type="match status" value="1"/>
</dbReference>
<proteinExistence type="inferred from homology"/>
<dbReference type="AlphaFoldDB" id="A0A517LBY0"/>
<accession>A0A517LBY0</accession>
<dbReference type="GO" id="GO:0031390">
    <property type="term" value="C:Ctf18 RFC-like complex"/>
    <property type="evidence" value="ECO:0007669"/>
    <property type="project" value="InterPro"/>
</dbReference>
<keyword evidence="2" id="KW-0235">DNA replication</keyword>
<dbReference type="GO" id="GO:0006260">
    <property type="term" value="P:DNA replication"/>
    <property type="evidence" value="ECO:0007669"/>
    <property type="project" value="UniProtKB-KW"/>
</dbReference>
<dbReference type="GO" id="GO:0000775">
    <property type="term" value="C:chromosome, centromeric region"/>
    <property type="evidence" value="ECO:0007669"/>
    <property type="project" value="TreeGrafter"/>
</dbReference>
<sequence>MATQDDARIPFSIANDFSNFRLLELPEELLATLTSPNAPILFLKSETDASNAVLCTHSQSFPIRQVHTSNTVFVAHSALLRASAEDDIPKDGIRAIASCPSTLELYTAKDSAIPYLRKLLPVYSSPESLTGIFTGPAYRSLSAVSNDVPLSYLEIEQGWMHICAFAKDGNCFRPTAASLLEVWKAMVSASVAEDVPLNKTFLVDDLWKATKDSDFPRALFDAILARIADNDTMEDGGNSKWCSVDTNNCISWVATLLLEVQTRAEQTTAVDEFLESWRNHVIEEWRDLATLELIENLCTQPSPSQIGLKPELRLSAPLKVVEQGATGKAPTKARKWHEKFKKGRA</sequence>
<evidence type="ECO:0000313" key="4">
    <source>
        <dbReference type="EMBL" id="QDS73139.1"/>
    </source>
</evidence>
<organism evidence="4 5">
    <name type="scientific">Venturia effusa</name>
    <dbReference type="NCBI Taxonomy" id="50376"/>
    <lineage>
        <taxon>Eukaryota</taxon>
        <taxon>Fungi</taxon>
        <taxon>Dikarya</taxon>
        <taxon>Ascomycota</taxon>
        <taxon>Pezizomycotina</taxon>
        <taxon>Dothideomycetes</taxon>
        <taxon>Pleosporomycetidae</taxon>
        <taxon>Venturiales</taxon>
        <taxon>Venturiaceae</taxon>
        <taxon>Venturia</taxon>
    </lineage>
</organism>
<protein>
    <recommendedName>
        <fullName evidence="6">Sister chromatid cohesion protein Dcc1</fullName>
    </recommendedName>
</protein>
<feature type="compositionally biased region" description="Basic residues" evidence="3">
    <location>
        <begin position="331"/>
        <end position="345"/>
    </location>
</feature>
<gene>
    <name evidence="4" type="ORF">FKW77_001700</name>
</gene>
<evidence type="ECO:0000256" key="3">
    <source>
        <dbReference type="SAM" id="MobiDB-lite"/>
    </source>
</evidence>
<keyword evidence="5" id="KW-1185">Reference proteome</keyword>
<dbReference type="GO" id="GO:0034088">
    <property type="term" value="P:maintenance of mitotic sister chromatid cohesion"/>
    <property type="evidence" value="ECO:0007669"/>
    <property type="project" value="TreeGrafter"/>
</dbReference>
<evidence type="ECO:0008006" key="6">
    <source>
        <dbReference type="Google" id="ProtNLM"/>
    </source>
</evidence>
<evidence type="ECO:0000256" key="1">
    <source>
        <dbReference type="ARBA" id="ARBA00007017"/>
    </source>
</evidence>